<reference evidence="1" key="3">
    <citation type="submission" date="2022-01" db="EMBL/GenBank/DDBJ databases">
        <title>Collection of gut derived symbiotic bacterial strains cultured from healthy donors.</title>
        <authorList>
            <person name="Lin H."/>
            <person name="Kohout C."/>
            <person name="Waligurski E."/>
            <person name="Pamer E.G."/>
        </authorList>
    </citation>
    <scope>NUCLEOTIDE SEQUENCE</scope>
    <source>
        <strain evidence="1">DFI.6.55</strain>
    </source>
</reference>
<evidence type="ECO:0000313" key="1">
    <source>
        <dbReference type="EMBL" id="MCG4748545.1"/>
    </source>
</evidence>
<evidence type="ECO:0000313" key="2">
    <source>
        <dbReference type="EMBL" id="NSJ52088.1"/>
    </source>
</evidence>
<dbReference type="AlphaFoldDB" id="A0AAW5C6J6"/>
<dbReference type="RefSeq" id="WP_006356349.1">
    <property type="nucleotide sequence ID" value="NZ_CAXTHN010000015.1"/>
</dbReference>
<keyword evidence="3" id="KW-1185">Reference proteome</keyword>
<organism evidence="1 4">
    <name type="scientific">Enterocloster aldenensis</name>
    <dbReference type="NCBI Taxonomy" id="358742"/>
    <lineage>
        <taxon>Bacteria</taxon>
        <taxon>Bacillati</taxon>
        <taxon>Bacillota</taxon>
        <taxon>Clostridia</taxon>
        <taxon>Lachnospirales</taxon>
        <taxon>Lachnospiraceae</taxon>
        <taxon>Enterocloster</taxon>
    </lineage>
</organism>
<protein>
    <submittedName>
        <fullName evidence="1">Uncharacterized protein</fullName>
    </submittedName>
</protein>
<sequence length="102" mass="11515">MKPEYPVAVGGLFLIKMLSDYVDTKATRRYPLDTAVSLNKGDFNTPSVFLFLKKKTAALIVMSKPPLGSLYFVWAHENPTASTTVFFISVWAFRCIPFQIFT</sequence>
<accession>A0AAW5C6J6</accession>
<evidence type="ECO:0000313" key="4">
    <source>
        <dbReference type="Proteomes" id="UP001299608"/>
    </source>
</evidence>
<reference evidence="2" key="2">
    <citation type="submission" date="2020-02" db="EMBL/GenBank/DDBJ databases">
        <authorList>
            <person name="Littmann E."/>
            <person name="Sorbara M."/>
        </authorList>
    </citation>
    <scope>NUCLEOTIDE SEQUENCE</scope>
    <source>
        <strain evidence="2">MSK.1.17</strain>
    </source>
</reference>
<reference evidence="2 3" key="1">
    <citation type="journal article" date="2020" name="Cell Host Microbe">
        <title>Functional and Genomic Variation between Human-Derived Isolates of Lachnospiraceae Reveals Inter- and Intra-Species Diversity.</title>
        <authorList>
            <person name="Sorbara M.T."/>
            <person name="Littmann E.R."/>
            <person name="Fontana E."/>
            <person name="Moody T.U."/>
            <person name="Kohout C.E."/>
            <person name="Gjonbalaj M."/>
            <person name="Eaton V."/>
            <person name="Seok R."/>
            <person name="Leiner I.M."/>
            <person name="Pamer E.G."/>
        </authorList>
    </citation>
    <scope>NUCLEOTIDE SEQUENCE [LARGE SCALE GENOMIC DNA]</scope>
    <source>
        <strain evidence="2 3">MSK.1.17</strain>
    </source>
</reference>
<dbReference type="EMBL" id="JAAITT010000057">
    <property type="protein sequence ID" value="NSJ52088.1"/>
    <property type="molecule type" value="Genomic_DNA"/>
</dbReference>
<gene>
    <name evidence="2" type="ORF">G5B36_25870</name>
    <name evidence="1" type="ORF">L0N08_24330</name>
</gene>
<dbReference type="Proteomes" id="UP000669239">
    <property type="component" value="Unassembled WGS sequence"/>
</dbReference>
<comment type="caution">
    <text evidence="1">The sequence shown here is derived from an EMBL/GenBank/DDBJ whole genome shotgun (WGS) entry which is preliminary data.</text>
</comment>
<evidence type="ECO:0000313" key="3">
    <source>
        <dbReference type="Proteomes" id="UP000669239"/>
    </source>
</evidence>
<dbReference type="Proteomes" id="UP001299608">
    <property type="component" value="Unassembled WGS sequence"/>
</dbReference>
<proteinExistence type="predicted"/>
<name>A0AAW5C6J6_9FIRM</name>
<dbReference type="EMBL" id="JAKNGE010000039">
    <property type="protein sequence ID" value="MCG4748545.1"/>
    <property type="molecule type" value="Genomic_DNA"/>
</dbReference>